<dbReference type="Proteomes" id="UP000053732">
    <property type="component" value="Unassembled WGS sequence"/>
</dbReference>
<dbReference type="EMBL" id="HG793201">
    <property type="protein sequence ID" value="CRL31023.1"/>
    <property type="molecule type" value="Genomic_DNA"/>
</dbReference>
<reference evidence="1 2" key="1">
    <citation type="journal article" date="2014" name="Nat. Commun.">
        <title>Multiple recent horizontal transfers of a large genomic region in cheese making fungi.</title>
        <authorList>
            <person name="Cheeseman K."/>
            <person name="Ropars J."/>
            <person name="Renault P."/>
            <person name="Dupont J."/>
            <person name="Gouzy J."/>
            <person name="Branca A."/>
            <person name="Abraham A.L."/>
            <person name="Ceppi M."/>
            <person name="Conseiller E."/>
            <person name="Debuchy R."/>
            <person name="Malagnac F."/>
            <person name="Goarin A."/>
            <person name="Silar P."/>
            <person name="Lacoste S."/>
            <person name="Sallet E."/>
            <person name="Bensimon A."/>
            <person name="Giraud T."/>
            <person name="Brygoo Y."/>
        </authorList>
    </citation>
    <scope>NUCLEOTIDE SEQUENCE [LARGE SCALE GENOMIC DNA]</scope>
    <source>
        <strain evidence="2">FM 013</strain>
    </source>
</reference>
<evidence type="ECO:0000313" key="1">
    <source>
        <dbReference type="EMBL" id="CRL31023.1"/>
    </source>
</evidence>
<protein>
    <submittedName>
        <fullName evidence="1">Str. FM013</fullName>
    </submittedName>
</protein>
<proteinExistence type="predicted"/>
<keyword evidence="2" id="KW-1185">Reference proteome</keyword>
<organism evidence="1 2">
    <name type="scientific">Penicillium camemberti (strain FM 013)</name>
    <dbReference type="NCBI Taxonomy" id="1429867"/>
    <lineage>
        <taxon>Eukaryota</taxon>
        <taxon>Fungi</taxon>
        <taxon>Dikarya</taxon>
        <taxon>Ascomycota</taxon>
        <taxon>Pezizomycotina</taxon>
        <taxon>Eurotiomycetes</taxon>
        <taxon>Eurotiomycetidae</taxon>
        <taxon>Eurotiales</taxon>
        <taxon>Aspergillaceae</taxon>
        <taxon>Penicillium</taxon>
    </lineage>
</organism>
<dbReference type="AlphaFoldDB" id="A0A0G4PXG1"/>
<gene>
    <name evidence="1" type="ORF">PCAMFM013_S068g000009</name>
</gene>
<accession>A0A0G4PXG1</accession>
<evidence type="ECO:0000313" key="2">
    <source>
        <dbReference type="Proteomes" id="UP000053732"/>
    </source>
</evidence>
<sequence>MDPKWVVSALLRYEWTNKKMTQTILAPFQVNFTVLITQLETDHLGLAEPSLSLRLVVAL</sequence>
<name>A0A0G4PXG1_PENC3</name>